<dbReference type="AlphaFoldDB" id="A0A939FZE7"/>
<name>A0A939FZE7_9HYPH</name>
<evidence type="ECO:0008006" key="3">
    <source>
        <dbReference type="Google" id="ProtNLM"/>
    </source>
</evidence>
<dbReference type="EMBL" id="JAFMPP010000007">
    <property type="protein sequence ID" value="MBO0662818.1"/>
    <property type="molecule type" value="Genomic_DNA"/>
</dbReference>
<dbReference type="Proteomes" id="UP000664122">
    <property type="component" value="Unassembled WGS sequence"/>
</dbReference>
<evidence type="ECO:0000313" key="2">
    <source>
        <dbReference type="Proteomes" id="UP000664122"/>
    </source>
</evidence>
<keyword evidence="2" id="KW-1185">Reference proteome</keyword>
<comment type="caution">
    <text evidence="1">The sequence shown here is derived from an EMBL/GenBank/DDBJ whole genome shotgun (WGS) entry which is preliminary data.</text>
</comment>
<gene>
    <name evidence="1" type="ORF">J1C48_09530</name>
</gene>
<sequence length="92" mass="10343">MASTRDAKMVKRLNTTLPDPLALYVGEITGKGSLYETPSEFIRDLVRRHMEKTMEQERSDIHALLSQSLRENDYSALTDADLADARKMAAGE</sequence>
<reference evidence="1" key="1">
    <citation type="submission" date="2021-03" db="EMBL/GenBank/DDBJ databases">
        <title>Whole genome sequence of Jiella sp. CQZ9-1.</title>
        <authorList>
            <person name="Tuo L."/>
        </authorList>
    </citation>
    <scope>NUCLEOTIDE SEQUENCE</scope>
    <source>
        <strain evidence="1">CQZ9-1</strain>
    </source>
</reference>
<organism evidence="1 2">
    <name type="scientific">Jiella flava</name>
    <dbReference type="NCBI Taxonomy" id="2816857"/>
    <lineage>
        <taxon>Bacteria</taxon>
        <taxon>Pseudomonadati</taxon>
        <taxon>Pseudomonadota</taxon>
        <taxon>Alphaproteobacteria</taxon>
        <taxon>Hyphomicrobiales</taxon>
        <taxon>Aurantimonadaceae</taxon>
        <taxon>Jiella</taxon>
    </lineage>
</organism>
<protein>
    <recommendedName>
        <fullName evidence="3">Addiction module antitoxin</fullName>
    </recommendedName>
</protein>
<dbReference type="RefSeq" id="WP_207257615.1">
    <property type="nucleotide sequence ID" value="NZ_JAFMPP010000007.1"/>
</dbReference>
<proteinExistence type="predicted"/>
<evidence type="ECO:0000313" key="1">
    <source>
        <dbReference type="EMBL" id="MBO0662818.1"/>
    </source>
</evidence>
<accession>A0A939FZE7</accession>